<feature type="domain" description="GH16" evidence="10">
    <location>
        <begin position="12"/>
        <end position="309"/>
    </location>
</feature>
<dbReference type="Gene3D" id="2.60.120.200">
    <property type="match status" value="1"/>
</dbReference>
<dbReference type="GO" id="GO:0015926">
    <property type="term" value="F:glucosidase activity"/>
    <property type="evidence" value="ECO:0007669"/>
    <property type="project" value="TreeGrafter"/>
</dbReference>
<evidence type="ECO:0000259" key="9">
    <source>
        <dbReference type="PROSITE" id="PS50948"/>
    </source>
</evidence>
<dbReference type="Pfam" id="PF14295">
    <property type="entry name" value="PAN_4"/>
    <property type="match status" value="1"/>
</dbReference>
<dbReference type="Pfam" id="PF03935">
    <property type="entry name" value="SKN1_KRE6_Sbg1"/>
    <property type="match status" value="2"/>
</dbReference>
<organism evidence="11 12">
    <name type="scientific">Micractinium conductrix</name>
    <dbReference type="NCBI Taxonomy" id="554055"/>
    <lineage>
        <taxon>Eukaryota</taxon>
        <taxon>Viridiplantae</taxon>
        <taxon>Chlorophyta</taxon>
        <taxon>core chlorophytes</taxon>
        <taxon>Trebouxiophyceae</taxon>
        <taxon>Chlorellales</taxon>
        <taxon>Chlorellaceae</taxon>
        <taxon>Chlorella clade</taxon>
        <taxon>Micractinium</taxon>
    </lineage>
</organism>
<evidence type="ECO:0000256" key="3">
    <source>
        <dbReference type="ARBA" id="ARBA00022692"/>
    </source>
</evidence>
<proteinExistence type="inferred from homology"/>
<dbReference type="PANTHER" id="PTHR31361">
    <property type="entry name" value="BETA-GLUCAN SYNTHESIS-ASSOCIATED PROTEIN KRE6-RELATED"/>
    <property type="match status" value="1"/>
</dbReference>
<keyword evidence="3" id="KW-0812">Transmembrane</keyword>
<dbReference type="PROSITE" id="PS51762">
    <property type="entry name" value="GH16_2"/>
    <property type="match status" value="1"/>
</dbReference>
<comment type="subcellular location">
    <subcellularLocation>
        <location evidence="1">Membrane</location>
        <topology evidence="1">Single-pass type II membrane protein</topology>
    </subcellularLocation>
</comment>
<evidence type="ECO:0000313" key="12">
    <source>
        <dbReference type="Proteomes" id="UP000239649"/>
    </source>
</evidence>
<comment type="similarity">
    <text evidence="2">Belongs to the SKN1/KRE6 family.</text>
</comment>
<dbReference type="STRING" id="554055.A0A2P6V6K0"/>
<evidence type="ECO:0000256" key="1">
    <source>
        <dbReference type="ARBA" id="ARBA00004606"/>
    </source>
</evidence>
<keyword evidence="4" id="KW-0735">Signal-anchor</keyword>
<protein>
    <submittedName>
        <fullName evidence="11">Beta-glucan synthesis-associated SKN1</fullName>
    </submittedName>
</protein>
<dbReference type="OrthoDB" id="522664at2759"/>
<gene>
    <name evidence="11" type="ORF">C2E20_6769</name>
</gene>
<dbReference type="Proteomes" id="UP000239649">
    <property type="component" value="Unassembled WGS sequence"/>
</dbReference>
<dbReference type="GO" id="GO:0071555">
    <property type="term" value="P:cell wall organization"/>
    <property type="evidence" value="ECO:0007669"/>
    <property type="project" value="UniProtKB-KW"/>
</dbReference>
<dbReference type="GO" id="GO:0005886">
    <property type="term" value="C:plasma membrane"/>
    <property type="evidence" value="ECO:0007669"/>
    <property type="project" value="TreeGrafter"/>
</dbReference>
<keyword evidence="5" id="KW-1133">Transmembrane helix</keyword>
<accession>A0A2P6V6K0</accession>
<dbReference type="EMBL" id="LHPF02000024">
    <property type="protein sequence ID" value="PSC69716.1"/>
    <property type="molecule type" value="Genomic_DNA"/>
</dbReference>
<keyword evidence="8" id="KW-0961">Cell wall biogenesis/degradation</keyword>
<evidence type="ECO:0000256" key="2">
    <source>
        <dbReference type="ARBA" id="ARBA00010962"/>
    </source>
</evidence>
<dbReference type="InterPro" id="IPR013320">
    <property type="entry name" value="ConA-like_dom_sf"/>
</dbReference>
<evidence type="ECO:0000256" key="7">
    <source>
        <dbReference type="ARBA" id="ARBA00023180"/>
    </source>
</evidence>
<dbReference type="GO" id="GO:0005789">
    <property type="term" value="C:endoplasmic reticulum membrane"/>
    <property type="evidence" value="ECO:0007669"/>
    <property type="project" value="TreeGrafter"/>
</dbReference>
<dbReference type="SUPFAM" id="SSF49899">
    <property type="entry name" value="Concanavalin A-like lectins/glucanases"/>
    <property type="match status" value="1"/>
</dbReference>
<dbReference type="InterPro" id="IPR000757">
    <property type="entry name" value="Beta-glucanase-like"/>
</dbReference>
<comment type="caution">
    <text evidence="11">The sequence shown here is derived from an EMBL/GenBank/DDBJ whole genome shotgun (WGS) entry which is preliminary data.</text>
</comment>
<dbReference type="GO" id="GO:0006078">
    <property type="term" value="P:(1-&gt;6)-beta-D-glucan biosynthetic process"/>
    <property type="evidence" value="ECO:0007669"/>
    <property type="project" value="TreeGrafter"/>
</dbReference>
<evidence type="ECO:0000256" key="5">
    <source>
        <dbReference type="ARBA" id="ARBA00022989"/>
    </source>
</evidence>
<keyword evidence="6" id="KW-0472">Membrane</keyword>
<dbReference type="InterPro" id="IPR005629">
    <property type="entry name" value="Skn1/Kre6/Sbg1"/>
</dbReference>
<sequence length="442" mass="48720">MGNLARHGHMMSTSGTWPYSYSHCQGGDAGLDLPGANKRQAITACPDPPGFDRAQYGLQPGVGRGALEIDVVEMKVPPSINEQTGEPIPLGLPRGGRPGERPNAINSMTLQSGPLLPNGTTWMDAFNSGSPQGPLGPGMHLPQGPLQNGGPLDGMWTHSTYWEGDFASGMEGELRRAQAEQGWDKDKLNEMRALIRPGNVVQDSVSVMATLDEKYFSSFHKFGVDWKPGEYVRWYIDVQMVYEVTKEALRAQTNSSGYTTHECLIPVEAMAINFNFALSDNFTKVDWERLVFPAQYKIDYVRVYQHKDAINLGCSPPKYPTAQYIACKRDTYVNNKADQALVPEVCEQLPYCRSEVNVELQGGDLLGGDGQPVRYLNTPTSQDCCQLCAKNAACGAWVWNPRFERVCLLKRSAGWQAVTVTDPDWQGLLSGVVYDANSTMPQ</sequence>
<dbReference type="AlphaFoldDB" id="A0A2P6V6K0"/>
<reference evidence="11 12" key="1">
    <citation type="journal article" date="2018" name="Plant J.">
        <title>Genome sequences of Chlorella sorokiniana UTEX 1602 and Micractinium conductrix SAG 241.80: implications to maltose excretion by a green alga.</title>
        <authorList>
            <person name="Arriola M.B."/>
            <person name="Velmurugan N."/>
            <person name="Zhang Y."/>
            <person name="Plunkett M.H."/>
            <person name="Hondzo H."/>
            <person name="Barney B.M."/>
        </authorList>
    </citation>
    <scope>NUCLEOTIDE SEQUENCE [LARGE SCALE GENOMIC DNA]</scope>
    <source>
        <strain evidence="11 12">SAG 241.80</strain>
    </source>
</reference>
<name>A0A2P6V6K0_9CHLO</name>
<dbReference type="InterPro" id="IPR003609">
    <property type="entry name" value="Pan_app"/>
</dbReference>
<dbReference type="PANTHER" id="PTHR31361:SF1">
    <property type="entry name" value="BETA-GLUCAN SYNTHESIS-ASSOCIATED PROTEIN KRE6-RELATED"/>
    <property type="match status" value="1"/>
</dbReference>
<keyword evidence="12" id="KW-1185">Reference proteome</keyword>
<keyword evidence="7" id="KW-0325">Glycoprotein</keyword>
<feature type="domain" description="Apple" evidence="9">
    <location>
        <begin position="352"/>
        <end position="433"/>
    </location>
</feature>
<dbReference type="Gene3D" id="3.50.4.10">
    <property type="entry name" value="Hepatocyte Growth Factor"/>
    <property type="match status" value="1"/>
</dbReference>
<dbReference type="PROSITE" id="PS50948">
    <property type="entry name" value="PAN"/>
    <property type="match status" value="1"/>
</dbReference>
<evidence type="ECO:0000256" key="6">
    <source>
        <dbReference type="ARBA" id="ARBA00023136"/>
    </source>
</evidence>
<evidence type="ECO:0000313" key="11">
    <source>
        <dbReference type="EMBL" id="PSC69716.1"/>
    </source>
</evidence>
<evidence type="ECO:0000256" key="8">
    <source>
        <dbReference type="ARBA" id="ARBA00023316"/>
    </source>
</evidence>
<evidence type="ECO:0000256" key="4">
    <source>
        <dbReference type="ARBA" id="ARBA00022968"/>
    </source>
</evidence>
<evidence type="ECO:0000259" key="10">
    <source>
        <dbReference type="PROSITE" id="PS51762"/>
    </source>
</evidence>